<feature type="non-terminal residue" evidence="1">
    <location>
        <position position="359"/>
    </location>
</feature>
<dbReference type="GO" id="GO:0006508">
    <property type="term" value="P:proteolysis"/>
    <property type="evidence" value="ECO:0007669"/>
    <property type="project" value="InterPro"/>
</dbReference>
<dbReference type="Pfam" id="PF01244">
    <property type="entry name" value="Peptidase_M19"/>
    <property type="match status" value="1"/>
</dbReference>
<protein>
    <recommendedName>
        <fullName evidence="2">Membrane dipeptidase</fullName>
    </recommendedName>
</protein>
<dbReference type="InterPro" id="IPR008257">
    <property type="entry name" value="Pept_M19"/>
</dbReference>
<name>A0A0F9CH57_9ZZZZ</name>
<evidence type="ECO:0000313" key="1">
    <source>
        <dbReference type="EMBL" id="KKL05026.1"/>
    </source>
</evidence>
<dbReference type="EMBL" id="LAZR01044290">
    <property type="protein sequence ID" value="KKL05026.1"/>
    <property type="molecule type" value="Genomic_DNA"/>
</dbReference>
<dbReference type="Gene3D" id="3.20.20.140">
    <property type="entry name" value="Metal-dependent hydrolases"/>
    <property type="match status" value="1"/>
</dbReference>
<dbReference type="PROSITE" id="PS51365">
    <property type="entry name" value="RENAL_DIPEPTIDASE_2"/>
    <property type="match status" value="1"/>
</dbReference>
<dbReference type="AlphaFoldDB" id="A0A0F9CH57"/>
<dbReference type="InterPro" id="IPR032466">
    <property type="entry name" value="Metal_Hydrolase"/>
</dbReference>
<reference evidence="1" key="1">
    <citation type="journal article" date="2015" name="Nature">
        <title>Complex archaea that bridge the gap between prokaryotes and eukaryotes.</title>
        <authorList>
            <person name="Spang A."/>
            <person name="Saw J.H."/>
            <person name="Jorgensen S.L."/>
            <person name="Zaremba-Niedzwiedzka K."/>
            <person name="Martijn J."/>
            <person name="Lind A.E."/>
            <person name="van Eijk R."/>
            <person name="Schleper C."/>
            <person name="Guy L."/>
            <person name="Ettema T.J."/>
        </authorList>
    </citation>
    <scope>NUCLEOTIDE SEQUENCE</scope>
</reference>
<gene>
    <name evidence="1" type="ORF">LCGC14_2610160</name>
</gene>
<dbReference type="CDD" id="cd01301">
    <property type="entry name" value="rDP_like"/>
    <property type="match status" value="1"/>
</dbReference>
<dbReference type="SUPFAM" id="SSF51556">
    <property type="entry name" value="Metallo-dependent hydrolases"/>
    <property type="match status" value="1"/>
</dbReference>
<sequence length="359" mass="39679">MIKLSSMVVAISLALSSQVNAATITPSAKAIKLTQETILIDTHIDVPYRIHAKWADVTKATDDGDFDYPRAVQGGLNAPFMSIYIPAHLEFEGKGKSYQLANQLIDSMEAIAQRAPDKFAIASSTADIKAQFKQGKMSLAMGMENGSPIEGEMKNLQHFFDRGVRYITLAHSQSNHIADSSYDIRRKWKGLSPFGKKLVTEMNNIGMLIDVSHISDDAFYQVIELSKTPVIASHSSLRKYTPGFERNMDDDMLLALKKNGGVIQINFGSSFVTSNSRSWYDQLNNKKDDAKKQGVKLSKDFDAAYRKKNPFPFASLEQVLDHIDHVVELIGIDYVGIGSDYDGVGDSLPVGLKDVSSYP</sequence>
<evidence type="ECO:0008006" key="2">
    <source>
        <dbReference type="Google" id="ProtNLM"/>
    </source>
</evidence>
<organism evidence="1">
    <name type="scientific">marine sediment metagenome</name>
    <dbReference type="NCBI Taxonomy" id="412755"/>
    <lineage>
        <taxon>unclassified sequences</taxon>
        <taxon>metagenomes</taxon>
        <taxon>ecological metagenomes</taxon>
    </lineage>
</organism>
<comment type="caution">
    <text evidence="1">The sequence shown here is derived from an EMBL/GenBank/DDBJ whole genome shotgun (WGS) entry which is preliminary data.</text>
</comment>
<dbReference type="PANTHER" id="PTHR10443:SF12">
    <property type="entry name" value="DIPEPTIDASE"/>
    <property type="match status" value="1"/>
</dbReference>
<accession>A0A0F9CH57</accession>
<dbReference type="PANTHER" id="PTHR10443">
    <property type="entry name" value="MICROSOMAL DIPEPTIDASE"/>
    <property type="match status" value="1"/>
</dbReference>
<proteinExistence type="predicted"/>
<dbReference type="GO" id="GO:0070573">
    <property type="term" value="F:metallodipeptidase activity"/>
    <property type="evidence" value="ECO:0007669"/>
    <property type="project" value="InterPro"/>
</dbReference>